<name>A0A7R9PMF3_TIMGE</name>
<dbReference type="EMBL" id="OE841743">
    <property type="protein sequence ID" value="CAD7596946.1"/>
    <property type="molecule type" value="Genomic_DNA"/>
</dbReference>
<evidence type="ECO:0000313" key="1">
    <source>
        <dbReference type="EMBL" id="CAD7596946.1"/>
    </source>
</evidence>
<reference evidence="1" key="1">
    <citation type="submission" date="2020-11" db="EMBL/GenBank/DDBJ databases">
        <authorList>
            <person name="Tran Van P."/>
        </authorList>
    </citation>
    <scope>NUCLEOTIDE SEQUENCE</scope>
</reference>
<proteinExistence type="predicted"/>
<protein>
    <submittedName>
        <fullName evidence="1">Uncharacterized protein</fullName>
    </submittedName>
</protein>
<sequence length="362" mass="39586">MMRDIVISVAISPLVYSSLTRRATKPAPGMSNQGCDTSLMSDDVTEEKPFPHRRPTCINKVATSPLEFRQHPLYTPVLIQAAKLVQGISHQGCDITQMSDERCDKNTTYPLPFYCTTAPKYLGSTKEQGCSGPVTAQPVTETTLHVTERLGARLRRTCYSAACDRDEEQGSSGPVPALPVKESRETRSNAKLPWLGASNHPGLLPTLGVACSLRFRAKCLLSWRRPLTAPVYLLGSLPLPRTASDARSHFLSSGLDNVTVTMASLLPFSRLSAGSLPLPRISPDTVRCFLPSAMTDATFPITSLLHVMVVVIAYTEWETEMIDSFVLSYIAFCGSQGWLKGQENRVAVRDANSRGAPNRTQT</sequence>
<accession>A0A7R9PMF3</accession>
<organism evidence="1">
    <name type="scientific">Timema genevievae</name>
    <name type="common">Walking stick</name>
    <dbReference type="NCBI Taxonomy" id="629358"/>
    <lineage>
        <taxon>Eukaryota</taxon>
        <taxon>Metazoa</taxon>
        <taxon>Ecdysozoa</taxon>
        <taxon>Arthropoda</taxon>
        <taxon>Hexapoda</taxon>
        <taxon>Insecta</taxon>
        <taxon>Pterygota</taxon>
        <taxon>Neoptera</taxon>
        <taxon>Polyneoptera</taxon>
        <taxon>Phasmatodea</taxon>
        <taxon>Timematodea</taxon>
        <taxon>Timematoidea</taxon>
        <taxon>Timematidae</taxon>
        <taxon>Timema</taxon>
    </lineage>
</organism>
<dbReference type="AlphaFoldDB" id="A0A7R9PMF3"/>
<gene>
    <name evidence="1" type="ORF">TGEB3V08_LOCUS6592</name>
</gene>